<dbReference type="KEGG" id="nst:Nstercoris_00450"/>
<evidence type="ECO:0000313" key="2">
    <source>
        <dbReference type="Proteomes" id="UP000316473"/>
    </source>
</evidence>
<dbReference type="SUPFAM" id="SSF47413">
    <property type="entry name" value="lambda repressor-like DNA-binding domains"/>
    <property type="match status" value="1"/>
</dbReference>
<dbReference type="NCBIfam" id="TIGR02684">
    <property type="entry name" value="dnstrm_HI1420"/>
    <property type="match status" value="1"/>
</dbReference>
<gene>
    <name evidence="1" type="ORF">Nstercoris_00450</name>
</gene>
<dbReference type="PANTHER" id="PTHR40275:SF1">
    <property type="entry name" value="SSL7038 PROTEIN"/>
    <property type="match status" value="1"/>
</dbReference>
<name>A0A4Y1YKI4_9PROT</name>
<dbReference type="PANTHER" id="PTHR40275">
    <property type="entry name" value="SSL7038 PROTEIN"/>
    <property type="match status" value="1"/>
</dbReference>
<dbReference type="EMBL" id="AP019755">
    <property type="protein sequence ID" value="BBL34219.1"/>
    <property type="molecule type" value="Genomic_DNA"/>
</dbReference>
<dbReference type="Pfam" id="PF21716">
    <property type="entry name" value="dnstrm_HI1420"/>
    <property type="match status" value="1"/>
</dbReference>
<dbReference type="Proteomes" id="UP000316473">
    <property type="component" value="Chromosome"/>
</dbReference>
<proteinExistence type="predicted"/>
<accession>A0A4Y1YKI4</accession>
<dbReference type="InterPro" id="IPR010982">
    <property type="entry name" value="Lambda_DNA-bd_dom_sf"/>
</dbReference>
<dbReference type="GO" id="GO:0003677">
    <property type="term" value="F:DNA binding"/>
    <property type="evidence" value="ECO:0007669"/>
    <property type="project" value="InterPro"/>
</dbReference>
<evidence type="ECO:0000313" key="1">
    <source>
        <dbReference type="EMBL" id="BBL34219.1"/>
    </source>
</evidence>
<sequence length="112" mass="12576">MSKKTPLNEIAEFDVSDYLRDDEDIAEYLTQVLAEGDSNELLRAIGYVAKARGMTQLAKDTGLGRESLYKAFRAGSKPQFETVFKVLHSLNINLKAIPKCRIPDDDEAKRIV</sequence>
<dbReference type="InterPro" id="IPR014057">
    <property type="entry name" value="HI1420"/>
</dbReference>
<keyword evidence="2" id="KW-1185">Reference proteome</keyword>
<protein>
    <submittedName>
        <fullName evidence="1">Uncharacterized protein</fullName>
    </submittedName>
</protein>
<dbReference type="AlphaFoldDB" id="A0A4Y1YKI4"/>
<reference evidence="1 2" key="1">
    <citation type="submission" date="2019-06" db="EMBL/GenBank/DDBJ databases">
        <title>Nitrosomonas stercoris KYUHI-S whole genome shotgun sequence.</title>
        <authorList>
            <person name="Nakagawa T."/>
            <person name="Tsuchiya Y."/>
            <person name="Takahashi R."/>
        </authorList>
    </citation>
    <scope>NUCLEOTIDE SEQUENCE [LARGE SCALE GENOMIC DNA]</scope>
    <source>
        <strain evidence="1 2">KYUHI-S</strain>
    </source>
</reference>
<organism evidence="1 2">
    <name type="scientific">Nitrosomonas stercoris</name>
    <dbReference type="NCBI Taxonomy" id="1444684"/>
    <lineage>
        <taxon>Bacteria</taxon>
        <taxon>Pseudomonadati</taxon>
        <taxon>Pseudomonadota</taxon>
        <taxon>Betaproteobacteria</taxon>
        <taxon>Nitrosomonadales</taxon>
        <taxon>Nitrosomonadaceae</taxon>
        <taxon>Nitrosomonas</taxon>
    </lineage>
</organism>